<keyword evidence="2" id="KW-1134">Transmembrane beta strand</keyword>
<keyword evidence="2" id="KW-0998">Cell outer membrane</keyword>
<dbReference type="AlphaFoldDB" id="A0A7J5GR47"/>
<dbReference type="Gene3D" id="2.170.130.10">
    <property type="entry name" value="TonB-dependent receptor, plug domain"/>
    <property type="match status" value="1"/>
</dbReference>
<feature type="non-terminal residue" evidence="4">
    <location>
        <position position="398"/>
    </location>
</feature>
<keyword evidence="2" id="KW-0813">Transport</keyword>
<dbReference type="PROSITE" id="PS52016">
    <property type="entry name" value="TONB_DEPENDENT_REC_3"/>
    <property type="match status" value="1"/>
</dbReference>
<dbReference type="EMBL" id="WCUA01000204">
    <property type="protein sequence ID" value="KAB4178152.1"/>
    <property type="molecule type" value="Genomic_DNA"/>
</dbReference>
<dbReference type="GO" id="GO:0009279">
    <property type="term" value="C:cell outer membrane"/>
    <property type="evidence" value="ECO:0007669"/>
    <property type="project" value="UniProtKB-SubCell"/>
</dbReference>
<sequence length="398" mass="43411">ASVTIKNVKSGTTTDNNGNFTLKVNNNDILIVRFMGYETKEVNIGTQKKVTILLSESSVLLDAVVVTGFQNLKKTTFTGSSVKIKADDINLPGETDISRMLEGKAAGVSIQNVSSTFGSAPKIRVRGATSINGENKPLWVVDGIVLEDVVNVSNDQLASGDPTTLLGSSVAGINTNDIETIDVLKDAAATALYGARAMNGVVVITTKRGKEGKPRIHYSGNYTVRTKPRYSEFNIMNSADQMSVYAEMERKGLLTSDIVNNQSSGIYGIMYNRINTWDESKQQYLLENTYAARHNFLMEHAAANTDWFDLLFTNSIMNEHTLSVSSGSQKSKSYISLGFLNDPGWTVADKVNRITMNFRNDYQLNDKIGFSFQTVGSVRMQNAPGSLSRSSDVVSGIS</sequence>
<keyword evidence="1" id="KW-0732">Signal</keyword>
<feature type="domain" description="TonB-dependent receptor plug" evidence="3">
    <location>
        <begin position="77"/>
        <end position="201"/>
    </location>
</feature>
<evidence type="ECO:0000256" key="2">
    <source>
        <dbReference type="PROSITE-ProRule" id="PRU01360"/>
    </source>
</evidence>
<dbReference type="InterPro" id="IPR039426">
    <property type="entry name" value="TonB-dep_rcpt-like"/>
</dbReference>
<name>A0A7J5GR47_BACUN</name>
<dbReference type="RefSeq" id="WP_151874835.1">
    <property type="nucleotide sequence ID" value="NZ_WCUA01000204.1"/>
</dbReference>
<comment type="caution">
    <text evidence="4">The sequence shown here is derived from an EMBL/GenBank/DDBJ whole genome shotgun (WGS) entry which is preliminary data.</text>
</comment>
<feature type="non-terminal residue" evidence="4">
    <location>
        <position position="1"/>
    </location>
</feature>
<reference evidence="4 5" key="1">
    <citation type="journal article" date="2019" name="Nat. Med.">
        <title>A library of human gut bacterial isolates paired with longitudinal multiomics data enables mechanistic microbiome research.</title>
        <authorList>
            <person name="Poyet M."/>
            <person name="Groussin M."/>
            <person name="Gibbons S.M."/>
            <person name="Avila-Pacheco J."/>
            <person name="Jiang X."/>
            <person name="Kearney S.M."/>
            <person name="Perrotta A.R."/>
            <person name="Berdy B."/>
            <person name="Zhao S."/>
            <person name="Lieberman T.D."/>
            <person name="Swanson P.K."/>
            <person name="Smith M."/>
            <person name="Roesemann S."/>
            <person name="Alexander J.E."/>
            <person name="Rich S.A."/>
            <person name="Livny J."/>
            <person name="Vlamakis H."/>
            <person name="Clish C."/>
            <person name="Bullock K."/>
            <person name="Deik A."/>
            <person name="Scott J."/>
            <person name="Pierce K.A."/>
            <person name="Xavier R.J."/>
            <person name="Alm E.J."/>
        </authorList>
    </citation>
    <scope>NUCLEOTIDE SEQUENCE [LARGE SCALE GENOMIC DNA]</scope>
    <source>
        <strain evidence="4 5">BIOML-A21</strain>
    </source>
</reference>
<dbReference type="InterPro" id="IPR012910">
    <property type="entry name" value="Plug_dom"/>
</dbReference>
<dbReference type="GO" id="GO:0015344">
    <property type="term" value="F:siderophore uptake transmembrane transporter activity"/>
    <property type="evidence" value="ECO:0007669"/>
    <property type="project" value="TreeGrafter"/>
</dbReference>
<keyword evidence="2" id="KW-0812">Transmembrane</keyword>
<dbReference type="GO" id="GO:0044718">
    <property type="term" value="P:siderophore transmembrane transport"/>
    <property type="evidence" value="ECO:0007669"/>
    <property type="project" value="TreeGrafter"/>
</dbReference>
<evidence type="ECO:0000259" key="3">
    <source>
        <dbReference type="Pfam" id="PF07715"/>
    </source>
</evidence>
<evidence type="ECO:0000256" key="1">
    <source>
        <dbReference type="ARBA" id="ARBA00022729"/>
    </source>
</evidence>
<dbReference type="Pfam" id="PF13715">
    <property type="entry name" value="CarbopepD_reg_2"/>
    <property type="match status" value="1"/>
</dbReference>
<dbReference type="SUPFAM" id="SSF49464">
    <property type="entry name" value="Carboxypeptidase regulatory domain-like"/>
    <property type="match status" value="1"/>
</dbReference>
<accession>A0A7J5GR47</accession>
<dbReference type="InterPro" id="IPR023997">
    <property type="entry name" value="TonB-dep_OMP_SusC/RagA_CS"/>
</dbReference>
<dbReference type="SUPFAM" id="SSF56935">
    <property type="entry name" value="Porins"/>
    <property type="match status" value="1"/>
</dbReference>
<evidence type="ECO:0000313" key="4">
    <source>
        <dbReference type="EMBL" id="KAB4178152.1"/>
    </source>
</evidence>
<comment type="subcellular location">
    <subcellularLocation>
        <location evidence="2">Cell outer membrane</location>
        <topology evidence="2">Multi-pass membrane protein</topology>
    </subcellularLocation>
</comment>
<keyword evidence="2" id="KW-0472">Membrane</keyword>
<gene>
    <name evidence="4" type="ORF">GAQ34_23295</name>
</gene>
<keyword evidence="4" id="KW-0675">Receptor</keyword>
<evidence type="ECO:0000313" key="5">
    <source>
        <dbReference type="Proteomes" id="UP000442334"/>
    </source>
</evidence>
<dbReference type="InterPro" id="IPR008969">
    <property type="entry name" value="CarboxyPept-like_regulatory"/>
</dbReference>
<dbReference type="Proteomes" id="UP000442334">
    <property type="component" value="Unassembled WGS sequence"/>
</dbReference>
<dbReference type="PANTHER" id="PTHR30069">
    <property type="entry name" value="TONB-DEPENDENT OUTER MEMBRANE RECEPTOR"/>
    <property type="match status" value="1"/>
</dbReference>
<comment type="similarity">
    <text evidence="2">Belongs to the TonB-dependent receptor family.</text>
</comment>
<dbReference type="PANTHER" id="PTHR30069:SF29">
    <property type="entry name" value="HEMOGLOBIN AND HEMOGLOBIN-HAPTOGLOBIN-BINDING PROTEIN 1-RELATED"/>
    <property type="match status" value="1"/>
</dbReference>
<dbReference type="InterPro" id="IPR037066">
    <property type="entry name" value="Plug_dom_sf"/>
</dbReference>
<organism evidence="4 5">
    <name type="scientific">Bacteroides uniformis</name>
    <dbReference type="NCBI Taxonomy" id="820"/>
    <lineage>
        <taxon>Bacteria</taxon>
        <taxon>Pseudomonadati</taxon>
        <taxon>Bacteroidota</taxon>
        <taxon>Bacteroidia</taxon>
        <taxon>Bacteroidales</taxon>
        <taxon>Bacteroidaceae</taxon>
        <taxon>Bacteroides</taxon>
    </lineage>
</organism>
<dbReference type="Pfam" id="PF07715">
    <property type="entry name" value="Plug"/>
    <property type="match status" value="1"/>
</dbReference>
<protein>
    <submittedName>
        <fullName evidence="4">TonB-dependent receptor plug domain-containing protein</fullName>
    </submittedName>
</protein>
<proteinExistence type="inferred from homology"/>
<dbReference type="NCBIfam" id="TIGR04057">
    <property type="entry name" value="SusC_RagA_signa"/>
    <property type="match status" value="1"/>
</dbReference>